<feature type="domain" description="Homeobox" evidence="8">
    <location>
        <begin position="68"/>
        <end position="128"/>
    </location>
</feature>
<protein>
    <recommendedName>
        <fullName evidence="8">Homeobox domain-containing protein</fullName>
    </recommendedName>
</protein>
<evidence type="ECO:0000256" key="6">
    <source>
        <dbReference type="RuleBase" id="RU000682"/>
    </source>
</evidence>
<keyword evidence="3 5" id="KW-0371">Homeobox</keyword>
<evidence type="ECO:0000313" key="10">
    <source>
        <dbReference type="Proteomes" id="UP000218231"/>
    </source>
</evidence>
<dbReference type="GO" id="GO:0003677">
    <property type="term" value="F:DNA binding"/>
    <property type="evidence" value="ECO:0007669"/>
    <property type="project" value="UniProtKB-UniRule"/>
</dbReference>
<organism evidence="9 10">
    <name type="scientific">Diploscapter pachys</name>
    <dbReference type="NCBI Taxonomy" id="2018661"/>
    <lineage>
        <taxon>Eukaryota</taxon>
        <taxon>Metazoa</taxon>
        <taxon>Ecdysozoa</taxon>
        <taxon>Nematoda</taxon>
        <taxon>Chromadorea</taxon>
        <taxon>Rhabditida</taxon>
        <taxon>Rhabditina</taxon>
        <taxon>Rhabditomorpha</taxon>
        <taxon>Rhabditoidea</taxon>
        <taxon>Rhabditidae</taxon>
        <taxon>Diploscapter</taxon>
    </lineage>
</organism>
<evidence type="ECO:0000256" key="1">
    <source>
        <dbReference type="ARBA" id="ARBA00004123"/>
    </source>
</evidence>
<dbReference type="Gene3D" id="1.10.10.60">
    <property type="entry name" value="Homeodomain-like"/>
    <property type="match status" value="1"/>
</dbReference>
<evidence type="ECO:0000256" key="5">
    <source>
        <dbReference type="PROSITE-ProRule" id="PRU00108"/>
    </source>
</evidence>
<dbReference type="STRING" id="2018661.A0A2A2L073"/>
<feature type="region of interest" description="Disordered" evidence="7">
    <location>
        <begin position="1"/>
        <end position="23"/>
    </location>
</feature>
<dbReference type="Proteomes" id="UP000218231">
    <property type="component" value="Unassembled WGS sequence"/>
</dbReference>
<dbReference type="CDD" id="cd00086">
    <property type="entry name" value="homeodomain"/>
    <property type="match status" value="1"/>
</dbReference>
<dbReference type="PROSITE" id="PS00027">
    <property type="entry name" value="HOMEOBOX_1"/>
    <property type="match status" value="1"/>
</dbReference>
<proteinExistence type="predicted"/>
<dbReference type="GO" id="GO:0005634">
    <property type="term" value="C:nucleus"/>
    <property type="evidence" value="ECO:0007669"/>
    <property type="project" value="UniProtKB-SubCell"/>
</dbReference>
<comment type="caution">
    <text evidence="9">The sequence shown here is derived from an EMBL/GenBank/DDBJ whole genome shotgun (WGS) entry which is preliminary data.</text>
</comment>
<dbReference type="Pfam" id="PF00046">
    <property type="entry name" value="Homeodomain"/>
    <property type="match status" value="1"/>
</dbReference>
<dbReference type="InterPro" id="IPR009057">
    <property type="entry name" value="Homeodomain-like_sf"/>
</dbReference>
<feature type="DNA-binding region" description="Homeobox" evidence="5">
    <location>
        <begin position="70"/>
        <end position="129"/>
    </location>
</feature>
<dbReference type="PANTHER" id="PTHR24333">
    <property type="entry name" value="HOMEO BOX HB9 LIKE A-RELATED"/>
    <property type="match status" value="1"/>
</dbReference>
<dbReference type="PROSITE" id="PS50071">
    <property type="entry name" value="HOMEOBOX_2"/>
    <property type="match status" value="1"/>
</dbReference>
<keyword evidence="10" id="KW-1185">Reference proteome</keyword>
<dbReference type="PANTHER" id="PTHR24333:SF8">
    <property type="entry name" value="HOMEOBOX PROTEIN CEH-62"/>
    <property type="match status" value="1"/>
</dbReference>
<keyword evidence="2 5" id="KW-0238">DNA-binding</keyword>
<evidence type="ECO:0000256" key="7">
    <source>
        <dbReference type="SAM" id="MobiDB-lite"/>
    </source>
</evidence>
<gene>
    <name evidence="9" type="ORF">WR25_20898</name>
</gene>
<dbReference type="AlphaFoldDB" id="A0A2A2L073"/>
<dbReference type="InterPro" id="IPR001356">
    <property type="entry name" value="HD"/>
</dbReference>
<sequence>MSEFSSVASSAFRPYQPINRPLPPPLAIPSSICPSFSSELSPPASLTSIIKSASSDSASSSTSLGILENKRRKRTTFSASQCAILEQEYNADRYMPREKRIAFAKQLQLTENQIKTWYQNRRAKDKRERRHDSSPPPSACSLPLSAGLPPALPQSFPIPASALAVDDSYHLERPFSLTPSSISSPPLVETPPMVLPTSLPLTTSDPLLPDPTSVANLQSLLSCKPIPLPLTDPPSSLISVLLPSLYDSISMIPPFYSSPSINLTSSPFMTSPNPIINQTYQF</sequence>
<feature type="region of interest" description="Disordered" evidence="7">
    <location>
        <begin position="118"/>
        <end position="144"/>
    </location>
</feature>
<comment type="subcellular location">
    <subcellularLocation>
        <location evidence="1 5 6">Nucleus</location>
    </subcellularLocation>
</comment>
<evidence type="ECO:0000256" key="3">
    <source>
        <dbReference type="ARBA" id="ARBA00023155"/>
    </source>
</evidence>
<name>A0A2A2L073_9BILA</name>
<dbReference type="SMART" id="SM00389">
    <property type="entry name" value="HOX"/>
    <property type="match status" value="1"/>
</dbReference>
<dbReference type="GO" id="GO:0000981">
    <property type="term" value="F:DNA-binding transcription factor activity, RNA polymerase II-specific"/>
    <property type="evidence" value="ECO:0007669"/>
    <property type="project" value="InterPro"/>
</dbReference>
<accession>A0A2A2L073</accession>
<evidence type="ECO:0000313" key="9">
    <source>
        <dbReference type="EMBL" id="PAV79544.1"/>
    </source>
</evidence>
<dbReference type="OrthoDB" id="6159439at2759"/>
<evidence type="ECO:0000256" key="2">
    <source>
        <dbReference type="ARBA" id="ARBA00023125"/>
    </source>
</evidence>
<evidence type="ECO:0000259" key="8">
    <source>
        <dbReference type="PROSITE" id="PS50071"/>
    </source>
</evidence>
<evidence type="ECO:0000256" key="4">
    <source>
        <dbReference type="ARBA" id="ARBA00023242"/>
    </source>
</evidence>
<dbReference type="InterPro" id="IPR050848">
    <property type="entry name" value="Homeobox_TF"/>
</dbReference>
<keyword evidence="4 5" id="KW-0539">Nucleus</keyword>
<dbReference type="InterPro" id="IPR017970">
    <property type="entry name" value="Homeobox_CS"/>
</dbReference>
<dbReference type="EMBL" id="LIAE01007402">
    <property type="protein sequence ID" value="PAV79544.1"/>
    <property type="molecule type" value="Genomic_DNA"/>
</dbReference>
<dbReference type="SUPFAM" id="SSF46689">
    <property type="entry name" value="Homeodomain-like"/>
    <property type="match status" value="1"/>
</dbReference>
<reference evidence="9 10" key="1">
    <citation type="journal article" date="2017" name="Curr. Biol.">
        <title>Genome architecture and evolution of a unichromosomal asexual nematode.</title>
        <authorList>
            <person name="Fradin H."/>
            <person name="Zegar C."/>
            <person name="Gutwein M."/>
            <person name="Lucas J."/>
            <person name="Kovtun M."/>
            <person name="Corcoran D."/>
            <person name="Baugh L.R."/>
            <person name="Kiontke K."/>
            <person name="Gunsalus K."/>
            <person name="Fitch D.H."/>
            <person name="Piano F."/>
        </authorList>
    </citation>
    <scope>NUCLEOTIDE SEQUENCE [LARGE SCALE GENOMIC DNA]</scope>
    <source>
        <strain evidence="9">PF1309</strain>
    </source>
</reference>